<dbReference type="PROSITE" id="PS00175">
    <property type="entry name" value="PG_MUTASE"/>
    <property type="match status" value="1"/>
</dbReference>
<dbReference type="SUPFAM" id="SSF53254">
    <property type="entry name" value="Phosphoglycerate mutase-like"/>
    <property type="match status" value="1"/>
</dbReference>
<dbReference type="PANTHER" id="PTHR48100">
    <property type="entry name" value="BROAD-SPECIFICITY PHOSPHATASE YOR283W-RELATED"/>
    <property type="match status" value="1"/>
</dbReference>
<feature type="active site" description="Proton donor/acceptor" evidence="3">
    <location>
        <position position="82"/>
    </location>
</feature>
<sequence length="201" mass="23091">MTRIYLIRHGETQDNYEKKLCGWIDGPLNQLGKIQAAGCGEALRNIKMHVIYTSPLKRAYETAEAIRGERQEEVIVVEELKELHFGDLEGWTMKAVQETHPDIYNGIRTDSVNFQFPNGESMKQMHERATKKIEELIEKHPNENIVIVAHSGVLRSVIAHLITGKIDHHWSFKVDHCSISIVEKVGDMYVLNKLNQDRHLV</sequence>
<dbReference type="InterPro" id="IPR013078">
    <property type="entry name" value="His_Pase_superF_clade-1"/>
</dbReference>
<feature type="binding site" evidence="4">
    <location>
        <position position="58"/>
    </location>
    <ligand>
        <name>substrate</name>
    </ligand>
</feature>
<evidence type="ECO:0000256" key="1">
    <source>
        <dbReference type="ARBA" id="ARBA00023152"/>
    </source>
</evidence>
<keyword evidence="6" id="KW-1185">Reference proteome</keyword>
<dbReference type="Gene3D" id="3.40.50.1240">
    <property type="entry name" value="Phosphoglycerate mutase-like"/>
    <property type="match status" value="1"/>
</dbReference>
<dbReference type="STRING" id="293826.Amet_3620"/>
<dbReference type="GO" id="GO:0016791">
    <property type="term" value="F:phosphatase activity"/>
    <property type="evidence" value="ECO:0007669"/>
    <property type="project" value="TreeGrafter"/>
</dbReference>
<proteinExistence type="predicted"/>
<dbReference type="InterPro" id="IPR029033">
    <property type="entry name" value="His_PPase_superfam"/>
</dbReference>
<evidence type="ECO:0000256" key="4">
    <source>
        <dbReference type="PIRSR" id="PIRSR613078-2"/>
    </source>
</evidence>
<reference evidence="6" key="1">
    <citation type="journal article" date="2016" name="Genome Announc.">
        <title>Complete genome sequence of Alkaliphilus metalliredigens strain QYMF, an alkaliphilic and metal-reducing bacterium isolated from borax-contaminated leachate ponds.</title>
        <authorList>
            <person name="Hwang C."/>
            <person name="Copeland A."/>
            <person name="Lucas S."/>
            <person name="Lapidus A."/>
            <person name="Barry K."/>
            <person name="Detter J.C."/>
            <person name="Glavina Del Rio T."/>
            <person name="Hammon N."/>
            <person name="Israni S."/>
            <person name="Dalin E."/>
            <person name="Tice H."/>
            <person name="Pitluck S."/>
            <person name="Chertkov O."/>
            <person name="Brettin T."/>
            <person name="Bruce D."/>
            <person name="Han C."/>
            <person name="Schmutz J."/>
            <person name="Larimer F."/>
            <person name="Land M.L."/>
            <person name="Hauser L."/>
            <person name="Kyrpides N."/>
            <person name="Mikhailova N."/>
            <person name="Ye Q."/>
            <person name="Zhou J."/>
            <person name="Richardson P."/>
            <person name="Fields M.W."/>
        </authorList>
    </citation>
    <scope>NUCLEOTIDE SEQUENCE [LARGE SCALE GENOMIC DNA]</scope>
    <source>
        <strain evidence="6">QYMF</strain>
    </source>
</reference>
<dbReference type="InterPro" id="IPR001345">
    <property type="entry name" value="PG/BPGM_mutase_AS"/>
</dbReference>
<dbReference type="CDD" id="cd07067">
    <property type="entry name" value="HP_PGM_like"/>
    <property type="match status" value="1"/>
</dbReference>
<dbReference type="KEGG" id="amt:Amet_3620"/>
<dbReference type="Pfam" id="PF00300">
    <property type="entry name" value="His_Phos_1"/>
    <property type="match status" value="1"/>
</dbReference>
<dbReference type="HOGENOM" id="CLU_033323_8_4_9"/>
<dbReference type="OrthoDB" id="7925971at2"/>
<protein>
    <submittedName>
        <fullName evidence="5">Phosphoglycerate mutase</fullName>
    </submittedName>
</protein>
<evidence type="ECO:0000256" key="3">
    <source>
        <dbReference type="PIRSR" id="PIRSR613078-1"/>
    </source>
</evidence>
<organism evidence="5 6">
    <name type="scientific">Alkaliphilus metalliredigens (strain QYMF)</name>
    <dbReference type="NCBI Taxonomy" id="293826"/>
    <lineage>
        <taxon>Bacteria</taxon>
        <taxon>Bacillati</taxon>
        <taxon>Bacillota</taxon>
        <taxon>Clostridia</taxon>
        <taxon>Peptostreptococcales</taxon>
        <taxon>Natronincolaceae</taxon>
        <taxon>Alkaliphilus</taxon>
    </lineage>
</organism>
<evidence type="ECO:0000313" key="6">
    <source>
        <dbReference type="Proteomes" id="UP000001572"/>
    </source>
</evidence>
<dbReference type="RefSeq" id="WP_012064702.1">
    <property type="nucleotide sequence ID" value="NC_009633.1"/>
</dbReference>
<keyword evidence="2" id="KW-0413">Isomerase</keyword>
<gene>
    <name evidence="5" type="ordered locus">Amet_3620</name>
</gene>
<keyword evidence="1" id="KW-0324">Glycolysis</keyword>
<dbReference type="SMART" id="SM00855">
    <property type="entry name" value="PGAM"/>
    <property type="match status" value="1"/>
</dbReference>
<evidence type="ECO:0000313" key="5">
    <source>
        <dbReference type="EMBL" id="ABR49742.1"/>
    </source>
</evidence>
<dbReference type="Proteomes" id="UP000001572">
    <property type="component" value="Chromosome"/>
</dbReference>
<dbReference type="EMBL" id="CP000724">
    <property type="protein sequence ID" value="ABR49742.1"/>
    <property type="molecule type" value="Genomic_DNA"/>
</dbReference>
<dbReference type="PANTHER" id="PTHR48100:SF1">
    <property type="entry name" value="HISTIDINE PHOSPHATASE FAMILY PROTEIN-RELATED"/>
    <property type="match status" value="1"/>
</dbReference>
<dbReference type="GO" id="GO:0005737">
    <property type="term" value="C:cytoplasm"/>
    <property type="evidence" value="ECO:0007669"/>
    <property type="project" value="TreeGrafter"/>
</dbReference>
<dbReference type="eggNOG" id="COG0406">
    <property type="taxonomic scope" value="Bacteria"/>
</dbReference>
<dbReference type="PIRSF" id="PIRSF000709">
    <property type="entry name" value="6PFK_2-Ptase"/>
    <property type="match status" value="1"/>
</dbReference>
<evidence type="ECO:0000256" key="2">
    <source>
        <dbReference type="ARBA" id="ARBA00023235"/>
    </source>
</evidence>
<feature type="active site" description="Tele-phosphohistidine intermediate" evidence="3">
    <location>
        <position position="9"/>
    </location>
</feature>
<dbReference type="InterPro" id="IPR050275">
    <property type="entry name" value="PGM_Phosphatase"/>
</dbReference>
<dbReference type="AlphaFoldDB" id="A6TU74"/>
<accession>A6TU74</accession>
<feature type="binding site" evidence="4">
    <location>
        <begin position="8"/>
        <end position="15"/>
    </location>
    <ligand>
        <name>substrate</name>
    </ligand>
</feature>
<name>A6TU74_ALKMQ</name>